<organism evidence="1 2">
    <name type="scientific">Gordonia phage GordDuk1</name>
    <dbReference type="NCBI Taxonomy" id="1622191"/>
    <lineage>
        <taxon>Viruses</taxon>
        <taxon>Duplodnaviria</taxon>
        <taxon>Heunggongvirae</taxon>
        <taxon>Uroviricota</taxon>
        <taxon>Caudoviricetes</taxon>
        <taxon>Gordtnkvirus</taxon>
        <taxon>Gordtnkvirus gordtnk2</taxon>
    </lineage>
</organism>
<evidence type="ECO:0000313" key="2">
    <source>
        <dbReference type="Proteomes" id="UP000033017"/>
    </source>
</evidence>
<dbReference type="Proteomes" id="UP000033017">
    <property type="component" value="Segment"/>
</dbReference>
<dbReference type="RefSeq" id="YP_009222546.1">
    <property type="nucleotide sequence ID" value="NC_029060.1"/>
</dbReference>
<name>A0A0E3T665_9CAUD</name>
<evidence type="ECO:0000313" key="1">
    <source>
        <dbReference type="EMBL" id="AKC03021.1"/>
    </source>
</evidence>
<dbReference type="EMBL" id="KP790010">
    <property type="protein sequence ID" value="AKC03021.1"/>
    <property type="molecule type" value="Genomic_DNA"/>
</dbReference>
<gene>
    <name evidence="1" type="ORF">GordDuk1_93</name>
</gene>
<dbReference type="GeneID" id="26794099"/>
<proteinExistence type="predicted"/>
<dbReference type="KEGG" id="vg:26794099"/>
<reference evidence="1 2" key="1">
    <citation type="journal article" date="2015" name="Sci. Rep.">
        <title>Bacteriophages of wastewater foaming-associated filamentous Gordonia reduce host levels in raw activated sludge.</title>
        <authorList>
            <person name="Liu M."/>
            <person name="Gill J.J."/>
            <person name="Young R."/>
            <person name="Summer E.J."/>
        </authorList>
    </citation>
    <scope>NUCLEOTIDE SEQUENCE [LARGE SCALE GENOMIC DNA]</scope>
</reference>
<protein>
    <submittedName>
        <fullName evidence="1">Uncharacterized protein</fullName>
    </submittedName>
</protein>
<accession>A0A0E3T665</accession>
<sequence>MLTLVTALMVAALNLTPHGDVTLPIYPCGDRIPVYVAPDGTVYGDQNNNGTIDPAECLDT</sequence>